<proteinExistence type="predicted"/>
<sequence length="110" mass="11599">MGSVDKMLSQTGGAKLDLNNQAQYSKALEIPKLDPSLLNSPLQGFPGGASKAPAIQITINRLVDKVTFQNNSSGYKEAGDWIGNVFTTEIKKSAERGNPAVPFSFGSGGL</sequence>
<dbReference type="EMBL" id="AFMF02000009">
    <property type="protein sequence ID" value="EMM97849.1"/>
    <property type="molecule type" value="Genomic_DNA"/>
</dbReference>
<comment type="caution">
    <text evidence="1">The sequence shown here is derived from an EMBL/GenBank/DDBJ whole genome shotgun (WGS) entry which is preliminary data.</text>
</comment>
<evidence type="ECO:0000313" key="1">
    <source>
        <dbReference type="EMBL" id="EMM97849.1"/>
    </source>
</evidence>
<gene>
    <name evidence="1" type="ORF">LEP1GSC158_2866</name>
</gene>
<accession>M6HS70</accession>
<dbReference type="Proteomes" id="UP000012089">
    <property type="component" value="Unassembled WGS sequence"/>
</dbReference>
<dbReference type="AlphaFoldDB" id="M6HS70"/>
<organism evidence="1 2">
    <name type="scientific">Leptospira interrogans serovar Zanoni str. LT2156</name>
    <dbReference type="NCBI Taxonomy" id="1001601"/>
    <lineage>
        <taxon>Bacteria</taxon>
        <taxon>Pseudomonadati</taxon>
        <taxon>Spirochaetota</taxon>
        <taxon>Spirochaetia</taxon>
        <taxon>Leptospirales</taxon>
        <taxon>Leptospiraceae</taxon>
        <taxon>Leptospira</taxon>
    </lineage>
</organism>
<protein>
    <submittedName>
        <fullName evidence="1">Uncharacterized protein</fullName>
    </submittedName>
</protein>
<evidence type="ECO:0000313" key="2">
    <source>
        <dbReference type="Proteomes" id="UP000012089"/>
    </source>
</evidence>
<name>M6HS70_LEPIR</name>
<reference evidence="1 2" key="1">
    <citation type="submission" date="2013-01" db="EMBL/GenBank/DDBJ databases">
        <authorList>
            <person name="Harkins D.M."/>
            <person name="Durkin A.S."/>
            <person name="Brinkac L.M."/>
            <person name="Haft D.H."/>
            <person name="Selengut J.D."/>
            <person name="Sanka R."/>
            <person name="DePew J."/>
            <person name="Purushe J."/>
            <person name="Tulsiani S.M."/>
            <person name="Graham G.C."/>
            <person name="Burns M.-A."/>
            <person name="Dohnt M.F."/>
            <person name="Smythe L.D."/>
            <person name="McKay D.B."/>
            <person name="Craig S.B."/>
            <person name="Vinetz J.M."/>
            <person name="Sutton G.G."/>
            <person name="Nierman W.C."/>
            <person name="Fouts D.E."/>
        </authorList>
    </citation>
    <scope>NUCLEOTIDE SEQUENCE [LARGE SCALE GENOMIC DNA]</scope>
    <source>
        <strain evidence="1 2">LT2156</strain>
    </source>
</reference>